<sequence>MSEQPPANPIPLGDDQKTGIKVLLEPTREWSVLEYTNDGQEIRIPPATYTSNIAEIAQRINWKKIIGTGQGLDAKSEKAVQIPAVESPILIESLAEDEEDDRIPSPVRCKTPIGRDNGPWGVVAHYLKSSLEEVNCLLDTLTVLQTPYVKALTVASDNQSAVDYTAHNKAFTWITKRKAIAEAATVLNEGLKKRNASSKQMKCQEQDDFFEELKLMRENWRIRKVNKMIMGDLGYRIFGTKYAPHEIFEIYRKSKTTMEQDRREYERKCLENPGQIHTPVSNIQVTVPCDLMRRSLLTIRIMRDHQDNRAFITALNQKNKVDFLKAKPEDAKKLHWKNALYWAQESLIVRDIFNRLFGEAVQMKDRIAIQYDDTLIITLYDCWLLQIQKEFYTFDETPIKEYGDPYLNKAVRKLFMEDLCQRKNKIQSFVSMPLVSIYNPASVNSYSETSKADLDLSKEMIGRKNLCAGLLSVAAHYQLVNTVCDAITSFLLIHPEPILNWKWCKITESHSIINGYFSISGTSDPNKKKPFFIKITDDKIEMHLNNQEVVHCYKYGNNLLRHLRISASHYLINTIAEHSKLWSFQILACNLTHCELDPTYEQKPMLFMSNLSCSWLVVVKIDVVKTLDPEFYVRACNPGDTISNLETIFHQFRKLNYKLMVGSSLLKKCDLLFSMLRAFVDCTEEVKMIGRIADPLNGWSEMFLIPSSSNAATHYTFATPTSDTDKKGGNNGIENDDLNTSISITSSTPVMLLFFNGYATISNDPDFCDISCKPNYVAFMPIGLPPIACNTLLKVPDQRMITNDYTTRIYVSPPSQTADCESPTKITVFKDTQSKSELVDKTGFTTISLLDSSEAGFSSNAGQLSAYRFGSITEAPDQTLAFGHFAHYVPSTAEWVSGKTQFYSLRENCFLEFYGNLDGSNPYLIKIDGVTLDKMHFTQKHLTIHNNKYNQFIVPILKYGLHSIENSGQYVAYVVCKNVDSPYDSAGYVTAFNKRKTF</sequence>
<dbReference type="Proteomes" id="UP000095286">
    <property type="component" value="Unplaced"/>
</dbReference>
<evidence type="ECO:0000313" key="1">
    <source>
        <dbReference type="Proteomes" id="UP000095286"/>
    </source>
</evidence>
<name>A0AC35TG53_9BILA</name>
<dbReference type="WBParaSite" id="RSKR_0000023100.1">
    <property type="protein sequence ID" value="RSKR_0000023100.1"/>
    <property type="gene ID" value="RSKR_0000023100"/>
</dbReference>
<organism evidence="1 2">
    <name type="scientific">Rhabditophanes sp. KR3021</name>
    <dbReference type="NCBI Taxonomy" id="114890"/>
    <lineage>
        <taxon>Eukaryota</taxon>
        <taxon>Metazoa</taxon>
        <taxon>Ecdysozoa</taxon>
        <taxon>Nematoda</taxon>
        <taxon>Chromadorea</taxon>
        <taxon>Rhabditida</taxon>
        <taxon>Tylenchina</taxon>
        <taxon>Panagrolaimomorpha</taxon>
        <taxon>Strongyloidoidea</taxon>
        <taxon>Alloionematidae</taxon>
        <taxon>Rhabditophanes</taxon>
    </lineage>
</organism>
<reference evidence="2" key="1">
    <citation type="submission" date="2016-11" db="UniProtKB">
        <authorList>
            <consortium name="WormBaseParasite"/>
        </authorList>
    </citation>
    <scope>IDENTIFICATION</scope>
    <source>
        <strain evidence="2">KR3021</strain>
    </source>
</reference>
<protein>
    <submittedName>
        <fullName evidence="2">DUF659 domain-containing protein</fullName>
    </submittedName>
</protein>
<evidence type="ECO:0000313" key="2">
    <source>
        <dbReference type="WBParaSite" id="RSKR_0000023100.1"/>
    </source>
</evidence>
<accession>A0AC35TG53</accession>
<proteinExistence type="predicted"/>